<evidence type="ECO:0000313" key="7">
    <source>
        <dbReference type="Proteomes" id="UP000320648"/>
    </source>
</evidence>
<name>A0A2N6THR3_9CORY</name>
<dbReference type="Pfam" id="PF00440">
    <property type="entry name" value="TetR_N"/>
    <property type="match status" value="1"/>
</dbReference>
<dbReference type="EMBL" id="VMTX01000016">
    <property type="protein sequence ID" value="TVU81730.1"/>
    <property type="molecule type" value="Genomic_DNA"/>
</dbReference>
<keyword evidence="2 4" id="KW-0238">DNA-binding</keyword>
<dbReference type="PANTHER" id="PTHR30055">
    <property type="entry name" value="HTH-TYPE TRANSCRIPTIONAL REGULATOR RUTR"/>
    <property type="match status" value="1"/>
</dbReference>
<reference evidence="6 7" key="1">
    <citation type="submission" date="2019-07" db="EMBL/GenBank/DDBJ databases">
        <title>Draft genome of C. aurimucosum strain 15-4290.</title>
        <authorList>
            <person name="Pacheco L.G.C."/>
            <person name="Aguiar E.R.G.R."/>
            <person name="Navas J."/>
            <person name="Santos C.S."/>
            <person name="Rocha D.J.P.G."/>
        </authorList>
    </citation>
    <scope>NUCLEOTIDE SEQUENCE [LARGE SCALE GENOMIC DNA]</scope>
    <source>
        <strain evidence="6 7">15-4290</strain>
    </source>
</reference>
<evidence type="ECO:0000256" key="3">
    <source>
        <dbReference type="ARBA" id="ARBA00023163"/>
    </source>
</evidence>
<dbReference type="InterPro" id="IPR036271">
    <property type="entry name" value="Tet_transcr_reg_TetR-rel_C_sf"/>
</dbReference>
<evidence type="ECO:0000313" key="6">
    <source>
        <dbReference type="EMBL" id="TVU81730.1"/>
    </source>
</evidence>
<accession>A0A2N6THR3</accession>
<evidence type="ECO:0000259" key="5">
    <source>
        <dbReference type="PROSITE" id="PS50977"/>
    </source>
</evidence>
<evidence type="ECO:0000256" key="2">
    <source>
        <dbReference type="ARBA" id="ARBA00023125"/>
    </source>
</evidence>
<organism evidence="6 7">
    <name type="scientific">Corynebacterium aurimucosum</name>
    <dbReference type="NCBI Taxonomy" id="169292"/>
    <lineage>
        <taxon>Bacteria</taxon>
        <taxon>Bacillati</taxon>
        <taxon>Actinomycetota</taxon>
        <taxon>Actinomycetes</taxon>
        <taxon>Mycobacteriales</taxon>
        <taxon>Corynebacteriaceae</taxon>
        <taxon>Corynebacterium</taxon>
    </lineage>
</organism>
<keyword evidence="3" id="KW-0804">Transcription</keyword>
<dbReference type="GO" id="GO:0000976">
    <property type="term" value="F:transcription cis-regulatory region binding"/>
    <property type="evidence" value="ECO:0007669"/>
    <property type="project" value="TreeGrafter"/>
</dbReference>
<dbReference type="InterPro" id="IPR050109">
    <property type="entry name" value="HTH-type_TetR-like_transc_reg"/>
</dbReference>
<dbReference type="Proteomes" id="UP000320648">
    <property type="component" value="Unassembled WGS sequence"/>
</dbReference>
<evidence type="ECO:0000256" key="4">
    <source>
        <dbReference type="PROSITE-ProRule" id="PRU00335"/>
    </source>
</evidence>
<dbReference type="SUPFAM" id="SSF48498">
    <property type="entry name" value="Tetracyclin repressor-like, C-terminal domain"/>
    <property type="match status" value="1"/>
</dbReference>
<dbReference type="InterPro" id="IPR041490">
    <property type="entry name" value="KstR2_TetR_C"/>
</dbReference>
<dbReference type="SUPFAM" id="SSF46689">
    <property type="entry name" value="Homeodomain-like"/>
    <property type="match status" value="1"/>
</dbReference>
<dbReference type="PANTHER" id="PTHR30055:SF234">
    <property type="entry name" value="HTH-TYPE TRANSCRIPTIONAL REGULATOR BETI"/>
    <property type="match status" value="1"/>
</dbReference>
<dbReference type="InterPro" id="IPR001647">
    <property type="entry name" value="HTH_TetR"/>
</dbReference>
<dbReference type="Gene3D" id="1.10.357.10">
    <property type="entry name" value="Tetracycline Repressor, domain 2"/>
    <property type="match status" value="1"/>
</dbReference>
<dbReference type="Pfam" id="PF17932">
    <property type="entry name" value="TetR_C_24"/>
    <property type="match status" value="1"/>
</dbReference>
<keyword evidence="1" id="KW-0805">Transcription regulation</keyword>
<evidence type="ECO:0000256" key="1">
    <source>
        <dbReference type="ARBA" id="ARBA00023015"/>
    </source>
</evidence>
<gene>
    <name evidence="6" type="ORF">FQN05_10845</name>
</gene>
<sequence>MDCVKNEKSAVQGAARGRPGYSREDVIRAAVRAFTARGYDATSMDNVASELGISKSALYHHISSKEEILELTVVQALSRLEAVAEEMAAADVSAGERVRGLLRGSIEVLCSDPKSVALLLRLRGNSEVERSALERRRTLTRSVVPLVEAAQEEGAIRSDIEAPLLTRMIFGMINSTSDWYEPEGRLGAEELASAFESVVFGGLAPQATG</sequence>
<comment type="caution">
    <text evidence="6">The sequence shown here is derived from an EMBL/GenBank/DDBJ whole genome shotgun (WGS) entry which is preliminary data.</text>
</comment>
<dbReference type="GO" id="GO:0003700">
    <property type="term" value="F:DNA-binding transcription factor activity"/>
    <property type="evidence" value="ECO:0007669"/>
    <property type="project" value="TreeGrafter"/>
</dbReference>
<proteinExistence type="predicted"/>
<dbReference type="InterPro" id="IPR009057">
    <property type="entry name" value="Homeodomain-like_sf"/>
</dbReference>
<dbReference type="PROSITE" id="PS50977">
    <property type="entry name" value="HTH_TETR_2"/>
    <property type="match status" value="1"/>
</dbReference>
<feature type="DNA-binding region" description="H-T-H motif" evidence="4">
    <location>
        <begin position="43"/>
        <end position="62"/>
    </location>
</feature>
<dbReference type="Gene3D" id="1.10.10.60">
    <property type="entry name" value="Homeodomain-like"/>
    <property type="match status" value="1"/>
</dbReference>
<protein>
    <submittedName>
        <fullName evidence="6">TetR/AcrR family transcriptional regulator</fullName>
    </submittedName>
</protein>
<dbReference type="PRINTS" id="PR00455">
    <property type="entry name" value="HTHTETR"/>
</dbReference>
<feature type="domain" description="HTH tetR-type" evidence="5">
    <location>
        <begin position="20"/>
        <end position="80"/>
    </location>
</feature>
<dbReference type="AlphaFoldDB" id="A0A2N6THR3"/>